<dbReference type="Proteomes" id="UP000436088">
    <property type="component" value="Unassembled WGS sequence"/>
</dbReference>
<reference evidence="1" key="1">
    <citation type="submission" date="2019-09" db="EMBL/GenBank/DDBJ databases">
        <title>Draft genome information of white flower Hibiscus syriacus.</title>
        <authorList>
            <person name="Kim Y.-M."/>
        </authorList>
    </citation>
    <scope>NUCLEOTIDE SEQUENCE [LARGE SCALE GENOMIC DNA]</scope>
    <source>
        <strain evidence="1">YM2019G1</strain>
    </source>
</reference>
<protein>
    <recommendedName>
        <fullName evidence="3">Plastocyanin-like domain-containing protein</fullName>
    </recommendedName>
</protein>
<organism evidence="1 2">
    <name type="scientific">Hibiscus syriacus</name>
    <name type="common">Rose of Sharon</name>
    <dbReference type="NCBI Taxonomy" id="106335"/>
    <lineage>
        <taxon>Eukaryota</taxon>
        <taxon>Viridiplantae</taxon>
        <taxon>Streptophyta</taxon>
        <taxon>Embryophyta</taxon>
        <taxon>Tracheophyta</taxon>
        <taxon>Spermatophyta</taxon>
        <taxon>Magnoliopsida</taxon>
        <taxon>eudicotyledons</taxon>
        <taxon>Gunneridae</taxon>
        <taxon>Pentapetalae</taxon>
        <taxon>rosids</taxon>
        <taxon>malvids</taxon>
        <taxon>Malvales</taxon>
        <taxon>Malvaceae</taxon>
        <taxon>Malvoideae</taxon>
        <taxon>Hibiscus</taxon>
    </lineage>
</organism>
<dbReference type="EMBL" id="VEPZ02001069">
    <property type="protein sequence ID" value="KAE8696217.1"/>
    <property type="molecule type" value="Genomic_DNA"/>
</dbReference>
<accession>A0A6A2ZXS0</accession>
<keyword evidence="2" id="KW-1185">Reference proteome</keyword>
<evidence type="ECO:0000313" key="1">
    <source>
        <dbReference type="EMBL" id="KAE8696217.1"/>
    </source>
</evidence>
<evidence type="ECO:0008006" key="3">
    <source>
        <dbReference type="Google" id="ProtNLM"/>
    </source>
</evidence>
<evidence type="ECO:0000313" key="2">
    <source>
        <dbReference type="Proteomes" id="UP000436088"/>
    </source>
</evidence>
<dbReference type="AlphaFoldDB" id="A0A6A2ZXS0"/>
<name>A0A6A2ZXS0_HIBSY</name>
<gene>
    <name evidence="1" type="ORF">F3Y22_tig00110676pilonHSYRG00227</name>
</gene>
<comment type="caution">
    <text evidence="1">The sequence shown here is derived from an EMBL/GenBank/DDBJ whole genome shotgun (WGS) entry which is preliminary data.</text>
</comment>
<sequence length="55" mass="6375">MDNQGMWNLRSAQWGRQYLGQQFYLRVFDPVRSLSNEYDVPSNVLLCGKAVGIRP</sequence>
<proteinExistence type="predicted"/>